<dbReference type="GO" id="GO:0003677">
    <property type="term" value="F:DNA binding"/>
    <property type="evidence" value="ECO:0007669"/>
    <property type="project" value="InterPro"/>
</dbReference>
<dbReference type="GO" id="GO:0006310">
    <property type="term" value="P:DNA recombination"/>
    <property type="evidence" value="ECO:0007669"/>
    <property type="project" value="UniProtKB-KW"/>
</dbReference>
<dbReference type="EMBL" id="WSZK01000015">
    <property type="protein sequence ID" value="MWG34785.1"/>
    <property type="molecule type" value="Genomic_DNA"/>
</dbReference>
<accession>A0A6B0GRT1</accession>
<dbReference type="Pfam" id="PF00589">
    <property type="entry name" value="Phage_integrase"/>
    <property type="match status" value="1"/>
</dbReference>
<feature type="domain" description="Tyr recombinase" evidence="2">
    <location>
        <begin position="144"/>
        <end position="340"/>
    </location>
</feature>
<evidence type="ECO:0000313" key="4">
    <source>
        <dbReference type="Proteomes" id="UP000451471"/>
    </source>
</evidence>
<dbReference type="PROSITE" id="PS51898">
    <property type="entry name" value="TYR_RECOMBINASE"/>
    <property type="match status" value="1"/>
</dbReference>
<dbReference type="SUPFAM" id="SSF56349">
    <property type="entry name" value="DNA breaking-rejoining enzymes"/>
    <property type="match status" value="1"/>
</dbReference>
<dbReference type="PANTHER" id="PTHR30349">
    <property type="entry name" value="PHAGE INTEGRASE-RELATED"/>
    <property type="match status" value="1"/>
</dbReference>
<name>A0A6B0GRT1_9EURY</name>
<dbReference type="Proteomes" id="UP000451471">
    <property type="component" value="Unassembled WGS sequence"/>
</dbReference>
<dbReference type="InterPro" id="IPR013762">
    <property type="entry name" value="Integrase-like_cat_sf"/>
</dbReference>
<evidence type="ECO:0000259" key="2">
    <source>
        <dbReference type="PROSITE" id="PS51898"/>
    </source>
</evidence>
<organism evidence="3 4">
    <name type="scientific">Halomarina oriensis</name>
    <dbReference type="NCBI Taxonomy" id="671145"/>
    <lineage>
        <taxon>Archaea</taxon>
        <taxon>Methanobacteriati</taxon>
        <taxon>Methanobacteriota</taxon>
        <taxon>Stenosarchaea group</taxon>
        <taxon>Halobacteria</taxon>
        <taxon>Halobacteriales</taxon>
        <taxon>Natronomonadaceae</taxon>
        <taxon>Halomarina</taxon>
    </lineage>
</organism>
<proteinExistence type="predicted"/>
<sequence length="439" mass="48617">MVDVNEPTRIAHRLNRSWELLEDADINDRDRDAIRAFVTWRRDSKGLARNTLRSDISNLKCSAERAAVPLLDMGLEDVERLFSTLVAPSDAGGYGLSRDGSAIFGYSRTLRLFFRYLDGRDSYDAYAFHDDIELPEVEVRGASNRDAMLTGEEIEAIKDATTNARDRALVSLLGDIGGRIGLVLSLRVGDVHLDGDEPYLTPNTDVEDGLKDLSLEAIPILHSRADLRAWLRHPHPAPDMDEAPLWAIRRGFDRDEAQQCALSDSRARNLIRDAAERAGVKKPTDPHNFRRTAATRLSNSDRLTPQEIQSITGWKSSTLSEMIDVYDYTSDAERASAIHQALGFSAGTEDDENALTLESLPCGTCRETVSTSADYCPNCGAPQDEVARKVKDTAENEAVEDIASAETDIERLLGQAVFERVKNDPEALETVKDELGIDV</sequence>
<dbReference type="PANTHER" id="PTHR30349:SF87">
    <property type="entry name" value="TRANSPOSASE A"/>
    <property type="match status" value="1"/>
</dbReference>
<reference evidence="3 4" key="1">
    <citation type="submission" date="2019-12" db="EMBL/GenBank/DDBJ databases">
        <title>Halocatena pleomorpha gen. nov. sp. nov., an extremely halophilic archaeon of family Halobacteriaceae isolated from saltpan soil.</title>
        <authorList>
            <person name="Pal Y."/>
            <person name="Verma A."/>
            <person name="Krishnamurthi S."/>
            <person name="Kumar P."/>
        </authorList>
    </citation>
    <scope>NUCLEOTIDE SEQUENCE [LARGE SCALE GENOMIC DNA]</scope>
    <source>
        <strain evidence="3 4">JCM 16495</strain>
    </source>
</reference>
<protein>
    <submittedName>
        <fullName evidence="3">Tyrosine-type recombinase/integrase</fullName>
    </submittedName>
</protein>
<dbReference type="OrthoDB" id="144892at2157"/>
<dbReference type="InterPro" id="IPR002104">
    <property type="entry name" value="Integrase_catalytic"/>
</dbReference>
<gene>
    <name evidence="3" type="ORF">GQS65_09825</name>
</gene>
<keyword evidence="4" id="KW-1185">Reference proteome</keyword>
<dbReference type="RefSeq" id="WP_158204424.1">
    <property type="nucleotide sequence ID" value="NZ_WSZK01000015.1"/>
</dbReference>
<dbReference type="Gene3D" id="1.10.443.10">
    <property type="entry name" value="Intergrase catalytic core"/>
    <property type="match status" value="1"/>
</dbReference>
<comment type="caution">
    <text evidence="3">The sequence shown here is derived from an EMBL/GenBank/DDBJ whole genome shotgun (WGS) entry which is preliminary data.</text>
</comment>
<dbReference type="CDD" id="cd00397">
    <property type="entry name" value="DNA_BRE_C"/>
    <property type="match status" value="1"/>
</dbReference>
<evidence type="ECO:0000313" key="3">
    <source>
        <dbReference type="EMBL" id="MWG34785.1"/>
    </source>
</evidence>
<dbReference type="GO" id="GO:0015074">
    <property type="term" value="P:DNA integration"/>
    <property type="evidence" value="ECO:0007669"/>
    <property type="project" value="InterPro"/>
</dbReference>
<dbReference type="InterPro" id="IPR050090">
    <property type="entry name" value="Tyrosine_recombinase_XerCD"/>
</dbReference>
<dbReference type="AlphaFoldDB" id="A0A6B0GRT1"/>
<evidence type="ECO:0000256" key="1">
    <source>
        <dbReference type="ARBA" id="ARBA00023172"/>
    </source>
</evidence>
<dbReference type="InterPro" id="IPR011010">
    <property type="entry name" value="DNA_brk_join_enz"/>
</dbReference>
<keyword evidence="1" id="KW-0233">DNA recombination</keyword>